<dbReference type="RefSeq" id="WP_378022030.1">
    <property type="nucleotide sequence ID" value="NZ_JBHSKG010000008.1"/>
</dbReference>
<accession>A0ABV9ZE34</accession>
<comment type="caution">
    <text evidence="3">The sequence shown here is derived from an EMBL/GenBank/DDBJ whole genome shotgun (WGS) entry which is preliminary data.</text>
</comment>
<evidence type="ECO:0000313" key="3">
    <source>
        <dbReference type="EMBL" id="MFC5139848.1"/>
    </source>
</evidence>
<name>A0ABV9ZE34_9PSEU</name>
<evidence type="ECO:0000313" key="4">
    <source>
        <dbReference type="Proteomes" id="UP001596175"/>
    </source>
</evidence>
<dbReference type="SMART" id="SM00220">
    <property type="entry name" value="S_TKc"/>
    <property type="match status" value="1"/>
</dbReference>
<dbReference type="EMBL" id="JBHSKG010000008">
    <property type="protein sequence ID" value="MFC5139848.1"/>
    <property type="molecule type" value="Genomic_DNA"/>
</dbReference>
<evidence type="ECO:0000259" key="2">
    <source>
        <dbReference type="PROSITE" id="PS50011"/>
    </source>
</evidence>
<reference evidence="4" key="1">
    <citation type="journal article" date="2019" name="Int. J. Syst. Evol. Microbiol.">
        <title>The Global Catalogue of Microorganisms (GCM) 10K type strain sequencing project: providing services to taxonomists for standard genome sequencing and annotation.</title>
        <authorList>
            <consortium name="The Broad Institute Genomics Platform"/>
            <consortium name="The Broad Institute Genome Sequencing Center for Infectious Disease"/>
            <person name="Wu L."/>
            <person name="Ma J."/>
        </authorList>
    </citation>
    <scope>NUCLEOTIDE SEQUENCE [LARGE SCALE GENOMIC DNA]</scope>
    <source>
        <strain evidence="4">XZYJ18</strain>
    </source>
</reference>
<evidence type="ECO:0000256" key="1">
    <source>
        <dbReference type="SAM" id="MobiDB-lite"/>
    </source>
</evidence>
<proteinExistence type="predicted"/>
<sequence length="473" mass="49197">MDQADTRTDEVAGRYRLGRVLTADRRRRVHEGWDTRLRRAVAVVLVAPAAGTDPDPTLPSSPVTPIHLHRPGLVELYDGGVHGHEVFLICQRVPGPTLASLLTRRWTATQLADLVHRLARTLEPVHRSGAAHGALTPDRVLLGGPRPMIAECGVAALVERWSGLPEDTGYRAPEQSTGHTGSPADVFALGRILLDARLRPFSTGARDLRALATRMTATEPSARPEIRQVAADLAVCRDRATNARLRRPACPVRIATAAATAAGLVLGATVALGAVEPGAGGGSALVAPREPPPLPALTRGRLPVPAEPVDAHHGVSPVVRTPVGRTSTVPPGDDSSPVRSVPPASSGPSRTEPTAAPSTTTRPTTPRTTRHAAPSTTRPTAPWTTRRATPWTTRRATPSTTRPTIPSAATPSSATPRPVRPSATPPPVGTPPAGTPAPAPTSRPAGGSETGRATAGPTDPADGVTEPVTSSAR</sequence>
<dbReference type="SUPFAM" id="SSF56112">
    <property type="entry name" value="Protein kinase-like (PK-like)"/>
    <property type="match status" value="1"/>
</dbReference>
<dbReference type="InterPro" id="IPR000719">
    <property type="entry name" value="Prot_kinase_dom"/>
</dbReference>
<feature type="compositionally biased region" description="Low complexity" evidence="1">
    <location>
        <begin position="330"/>
        <end position="422"/>
    </location>
</feature>
<feature type="compositionally biased region" description="Pro residues" evidence="1">
    <location>
        <begin position="423"/>
        <end position="441"/>
    </location>
</feature>
<dbReference type="PROSITE" id="PS50011">
    <property type="entry name" value="PROTEIN_KINASE_DOM"/>
    <property type="match status" value="1"/>
</dbReference>
<keyword evidence="4" id="KW-1185">Reference proteome</keyword>
<dbReference type="Gene3D" id="1.10.510.10">
    <property type="entry name" value="Transferase(Phosphotransferase) domain 1"/>
    <property type="match status" value="1"/>
</dbReference>
<gene>
    <name evidence="3" type="ORF">ACFPK1_16525</name>
</gene>
<dbReference type="Proteomes" id="UP001596175">
    <property type="component" value="Unassembled WGS sequence"/>
</dbReference>
<feature type="region of interest" description="Disordered" evidence="1">
    <location>
        <begin position="283"/>
        <end position="473"/>
    </location>
</feature>
<organism evidence="3 4">
    <name type="scientific">Actinomycetospora rhizophila</name>
    <dbReference type="NCBI Taxonomy" id="1416876"/>
    <lineage>
        <taxon>Bacteria</taxon>
        <taxon>Bacillati</taxon>
        <taxon>Actinomycetota</taxon>
        <taxon>Actinomycetes</taxon>
        <taxon>Pseudonocardiales</taxon>
        <taxon>Pseudonocardiaceae</taxon>
        <taxon>Actinomycetospora</taxon>
    </lineage>
</organism>
<feature type="domain" description="Protein kinase" evidence="2">
    <location>
        <begin position="6"/>
        <end position="235"/>
    </location>
</feature>
<protein>
    <recommendedName>
        <fullName evidence="2">Protein kinase domain-containing protein</fullName>
    </recommendedName>
</protein>
<dbReference type="InterPro" id="IPR011009">
    <property type="entry name" value="Kinase-like_dom_sf"/>
</dbReference>